<name>A0A4V4HRK5_9HYPH</name>
<organism evidence="1 2">
    <name type="scientific">Rhizobium rosettiformans W3</name>
    <dbReference type="NCBI Taxonomy" id="538378"/>
    <lineage>
        <taxon>Bacteria</taxon>
        <taxon>Pseudomonadati</taxon>
        <taxon>Pseudomonadota</taxon>
        <taxon>Alphaproteobacteria</taxon>
        <taxon>Hyphomicrobiales</taxon>
        <taxon>Rhizobiaceae</taxon>
        <taxon>Rhizobium/Agrobacterium group</taxon>
        <taxon>Rhizobium</taxon>
    </lineage>
</organism>
<evidence type="ECO:0000313" key="1">
    <source>
        <dbReference type="EMBL" id="THV38146.1"/>
    </source>
</evidence>
<reference evidence="1 2" key="1">
    <citation type="submission" date="2019-04" db="EMBL/GenBank/DDBJ databases">
        <title>genome sequence of strain W3.</title>
        <authorList>
            <person name="Gao J."/>
            <person name="Sun J."/>
        </authorList>
    </citation>
    <scope>NUCLEOTIDE SEQUENCE [LARGE SCALE GENOMIC DNA]</scope>
    <source>
        <strain evidence="1 2">W3</strain>
    </source>
</reference>
<dbReference type="AlphaFoldDB" id="A0A4V4HRK5"/>
<sequence length="298" mass="34019">MTLSVSEIVGHPQFVPALRAYAAKLRGQFDQSPRLSRMLASHQRWLLSQAAFALQLEYDPSQPGSGLTTTNLREIITSNNAASRNTVLNFLDQLLSYKFVRIVGDPNRRPKRYEATELPTQAMYQWLMTNFELLDHLDGGDRAATLAAQPELFKLIQPQVARRACLNPSWLEPPPRVALFLWTEAGGLVMDELVRRAMELSPDGEGYNIGRIDARVMAEHFMISRTHLQRLFRRAVETGCLHWPDGDRNHCILRRDFLDEYCKWQAIKFSIIDFAHEKICGPVRLGKHDPRLGVAREA</sequence>
<accession>A0A4V4HRK5</accession>
<dbReference type="EMBL" id="STGU01000002">
    <property type="protein sequence ID" value="THV38146.1"/>
    <property type="molecule type" value="Genomic_DNA"/>
</dbReference>
<comment type="caution">
    <text evidence="1">The sequence shown here is derived from an EMBL/GenBank/DDBJ whole genome shotgun (WGS) entry which is preliminary data.</text>
</comment>
<evidence type="ECO:0000313" key="2">
    <source>
        <dbReference type="Proteomes" id="UP000307378"/>
    </source>
</evidence>
<gene>
    <name evidence="1" type="ORF">FAA86_04950</name>
</gene>
<dbReference type="RefSeq" id="WP_113461583.1">
    <property type="nucleotide sequence ID" value="NZ_STGU01000002.1"/>
</dbReference>
<proteinExistence type="predicted"/>
<protein>
    <submittedName>
        <fullName evidence="1">Uncharacterized protein</fullName>
    </submittedName>
</protein>
<dbReference type="Proteomes" id="UP000307378">
    <property type="component" value="Unassembled WGS sequence"/>
</dbReference>